<evidence type="ECO:0000259" key="5">
    <source>
        <dbReference type="Pfam" id="PF04500"/>
    </source>
</evidence>
<evidence type="ECO:0000313" key="6">
    <source>
        <dbReference type="EMBL" id="OXU32004.1"/>
    </source>
</evidence>
<gene>
    <name evidence="6" type="ORF">TSAR_013772</name>
</gene>
<name>A0A232FMQ3_9HYME</name>
<dbReference type="EMBL" id="NNAY01000013">
    <property type="protein sequence ID" value="OXU32004.1"/>
    <property type="molecule type" value="Genomic_DNA"/>
</dbReference>
<evidence type="ECO:0000256" key="2">
    <source>
        <dbReference type="ARBA" id="ARBA00022771"/>
    </source>
</evidence>
<sequence>RVQCGGGRGATTERLPCKPEDLGSSPGSVTFSLHSSLVTIYITYIVHIYIVYLDVLFILLHFDKCSIFNINSLRNSKGKPLLKYKGFLHYKDKTYDTKVYWKCEHFNVLKCRGRFVTENERVIKYTDRDHSGNPLDTEKRAVINDLKSITKNSTASIHSIIADVLPTTSDSVKIFLPKNSSLKRSLRRVRENENKDELIPDSLKDFIVPESLTRTLNNKQFLYYDSGSDDDSRIIIFTTNTNLKALKSLSALAFVPVNKVSETFEEIIQELFAGIENQNVDEYLQYFQKTYIYEKSLQNILQM</sequence>
<dbReference type="Pfam" id="PF04500">
    <property type="entry name" value="FLYWCH"/>
    <property type="match status" value="1"/>
</dbReference>
<feature type="non-terminal residue" evidence="6">
    <location>
        <position position="1"/>
    </location>
</feature>
<dbReference type="Proteomes" id="UP000215335">
    <property type="component" value="Unassembled WGS sequence"/>
</dbReference>
<protein>
    <recommendedName>
        <fullName evidence="5">FLYWCH-type domain-containing protein</fullName>
    </recommendedName>
</protein>
<feature type="domain" description="FLYWCH-type" evidence="5">
    <location>
        <begin position="73"/>
        <end position="130"/>
    </location>
</feature>
<feature type="region of interest" description="Disordered" evidence="4">
    <location>
        <begin position="1"/>
        <end position="24"/>
    </location>
</feature>
<dbReference type="STRING" id="543379.A0A232FMQ3"/>
<evidence type="ECO:0000313" key="7">
    <source>
        <dbReference type="Proteomes" id="UP000215335"/>
    </source>
</evidence>
<dbReference type="InterPro" id="IPR007588">
    <property type="entry name" value="Znf_FLYWCH"/>
</dbReference>
<dbReference type="GO" id="GO:0008270">
    <property type="term" value="F:zinc ion binding"/>
    <property type="evidence" value="ECO:0007669"/>
    <property type="project" value="UniProtKB-KW"/>
</dbReference>
<evidence type="ECO:0000256" key="4">
    <source>
        <dbReference type="SAM" id="MobiDB-lite"/>
    </source>
</evidence>
<accession>A0A232FMQ3</accession>
<organism evidence="6 7">
    <name type="scientific">Trichomalopsis sarcophagae</name>
    <dbReference type="NCBI Taxonomy" id="543379"/>
    <lineage>
        <taxon>Eukaryota</taxon>
        <taxon>Metazoa</taxon>
        <taxon>Ecdysozoa</taxon>
        <taxon>Arthropoda</taxon>
        <taxon>Hexapoda</taxon>
        <taxon>Insecta</taxon>
        <taxon>Pterygota</taxon>
        <taxon>Neoptera</taxon>
        <taxon>Endopterygota</taxon>
        <taxon>Hymenoptera</taxon>
        <taxon>Apocrita</taxon>
        <taxon>Proctotrupomorpha</taxon>
        <taxon>Chalcidoidea</taxon>
        <taxon>Pteromalidae</taxon>
        <taxon>Pteromalinae</taxon>
        <taxon>Trichomalopsis</taxon>
    </lineage>
</organism>
<keyword evidence="1" id="KW-0479">Metal-binding</keyword>
<dbReference type="AlphaFoldDB" id="A0A232FMQ3"/>
<keyword evidence="7" id="KW-1185">Reference proteome</keyword>
<reference evidence="6 7" key="1">
    <citation type="journal article" date="2017" name="Curr. Biol.">
        <title>The Evolution of Venom by Co-option of Single-Copy Genes.</title>
        <authorList>
            <person name="Martinson E.O."/>
            <person name="Mrinalini"/>
            <person name="Kelkar Y.D."/>
            <person name="Chang C.H."/>
            <person name="Werren J.H."/>
        </authorList>
    </citation>
    <scope>NUCLEOTIDE SEQUENCE [LARGE SCALE GENOMIC DNA]</scope>
    <source>
        <strain evidence="6 7">Alberta</strain>
        <tissue evidence="6">Whole body</tissue>
    </source>
</reference>
<dbReference type="Gene3D" id="2.20.25.240">
    <property type="match status" value="1"/>
</dbReference>
<keyword evidence="3" id="KW-0862">Zinc</keyword>
<keyword evidence="2" id="KW-0863">Zinc-finger</keyword>
<evidence type="ECO:0000256" key="3">
    <source>
        <dbReference type="ARBA" id="ARBA00022833"/>
    </source>
</evidence>
<evidence type="ECO:0000256" key="1">
    <source>
        <dbReference type="ARBA" id="ARBA00022723"/>
    </source>
</evidence>
<comment type="caution">
    <text evidence="6">The sequence shown here is derived from an EMBL/GenBank/DDBJ whole genome shotgun (WGS) entry which is preliminary data.</text>
</comment>
<proteinExistence type="predicted"/>